<comment type="caution">
    <text evidence="6">The sequence shown here is derived from an EMBL/GenBank/DDBJ whole genome shotgun (WGS) entry which is preliminary data.</text>
</comment>
<dbReference type="InterPro" id="IPR050300">
    <property type="entry name" value="GDXG_lipolytic_enzyme"/>
</dbReference>
<dbReference type="InterPro" id="IPR033140">
    <property type="entry name" value="Lipase_GDXG_put_SER_AS"/>
</dbReference>
<sequence>MSMQPPSELSNISPPIHTTHRNDRTLLTLIIQLLCRLFRPLLNRPTHTTATQIHGSPPLRPHKNILKACIVTSRLISTIYIYDIHPHINPPNAPETVKGPSEDPNAKPNSPTLNPKKRLYYIPGSSWQSPPSPHHWKLLASLSHSLYPSISVSLISAPLAPRNPAPVAFPMLMGMYRELLEEAHKSGESIILAGDSSGATLALGVVLETLRMDEEALRESRLAEESREDRSWGGIACAKEVILISPSVDLTRSNPSICSVAHLDPFLTPAVIQSTAETWYAGLDPVDPRISPLFADISLLRKAGVKIHGVIGGYDILTPDSRLFKEKCTEEGVVGKWLEWERQMHCFPLTGVYGVREGRESVRWIVDVLKG</sequence>
<feature type="region of interest" description="Disordered" evidence="4">
    <location>
        <begin position="92"/>
        <end position="115"/>
    </location>
</feature>
<dbReference type="InterPro" id="IPR013094">
    <property type="entry name" value="AB_hydrolase_3"/>
</dbReference>
<dbReference type="PANTHER" id="PTHR48081:SF8">
    <property type="entry name" value="ALPHA_BETA HYDROLASE FOLD-3 DOMAIN-CONTAINING PROTEIN-RELATED"/>
    <property type="match status" value="1"/>
</dbReference>
<dbReference type="InterPro" id="IPR029058">
    <property type="entry name" value="AB_hydrolase_fold"/>
</dbReference>
<proteinExistence type="inferred from homology"/>
<organism evidence="6 7">
    <name type="scientific">Delitschia confertaspora ATCC 74209</name>
    <dbReference type="NCBI Taxonomy" id="1513339"/>
    <lineage>
        <taxon>Eukaryota</taxon>
        <taxon>Fungi</taxon>
        <taxon>Dikarya</taxon>
        <taxon>Ascomycota</taxon>
        <taxon>Pezizomycotina</taxon>
        <taxon>Dothideomycetes</taxon>
        <taxon>Pleosporomycetidae</taxon>
        <taxon>Pleosporales</taxon>
        <taxon>Delitschiaceae</taxon>
        <taxon>Delitschia</taxon>
    </lineage>
</organism>
<feature type="active site" evidence="3">
    <location>
        <position position="196"/>
    </location>
</feature>
<evidence type="ECO:0000256" key="1">
    <source>
        <dbReference type="ARBA" id="ARBA00010515"/>
    </source>
</evidence>
<evidence type="ECO:0000313" key="6">
    <source>
        <dbReference type="EMBL" id="KAF2201035.1"/>
    </source>
</evidence>
<feature type="domain" description="Alpha/beta hydrolase fold-3" evidence="5">
    <location>
        <begin position="121"/>
        <end position="348"/>
    </location>
</feature>
<dbReference type="PANTHER" id="PTHR48081">
    <property type="entry name" value="AB HYDROLASE SUPERFAMILY PROTEIN C4A8.06C"/>
    <property type="match status" value="1"/>
</dbReference>
<keyword evidence="7" id="KW-1185">Reference proteome</keyword>
<evidence type="ECO:0000256" key="2">
    <source>
        <dbReference type="ARBA" id="ARBA00022801"/>
    </source>
</evidence>
<dbReference type="GO" id="GO:0016787">
    <property type="term" value="F:hydrolase activity"/>
    <property type="evidence" value="ECO:0007669"/>
    <property type="project" value="UniProtKB-KW"/>
</dbReference>
<protein>
    <submittedName>
        <fullName evidence="6">Alpha/beta-hydrolase</fullName>
    </submittedName>
</protein>
<evidence type="ECO:0000313" key="7">
    <source>
        <dbReference type="Proteomes" id="UP000799536"/>
    </source>
</evidence>
<keyword evidence="2" id="KW-0378">Hydrolase</keyword>
<accession>A0A9P4MYM7</accession>
<name>A0A9P4MYM7_9PLEO</name>
<dbReference type="Proteomes" id="UP000799536">
    <property type="component" value="Unassembled WGS sequence"/>
</dbReference>
<dbReference type="AlphaFoldDB" id="A0A9P4MYM7"/>
<comment type="similarity">
    <text evidence="1">Belongs to the 'GDXG' lipolytic enzyme family.</text>
</comment>
<gene>
    <name evidence="6" type="ORF">GQ43DRAFT_416658</name>
</gene>
<dbReference type="SUPFAM" id="SSF53474">
    <property type="entry name" value="alpha/beta-Hydrolases"/>
    <property type="match status" value="1"/>
</dbReference>
<dbReference type="OrthoDB" id="2152029at2759"/>
<dbReference type="Gene3D" id="3.40.50.1820">
    <property type="entry name" value="alpha/beta hydrolase"/>
    <property type="match status" value="1"/>
</dbReference>
<dbReference type="Pfam" id="PF07859">
    <property type="entry name" value="Abhydrolase_3"/>
    <property type="match status" value="1"/>
</dbReference>
<dbReference type="PROSITE" id="PS01174">
    <property type="entry name" value="LIPASE_GDXG_SER"/>
    <property type="match status" value="1"/>
</dbReference>
<evidence type="ECO:0000256" key="4">
    <source>
        <dbReference type="SAM" id="MobiDB-lite"/>
    </source>
</evidence>
<reference evidence="6" key="1">
    <citation type="journal article" date="2020" name="Stud. Mycol.">
        <title>101 Dothideomycetes genomes: a test case for predicting lifestyles and emergence of pathogens.</title>
        <authorList>
            <person name="Haridas S."/>
            <person name="Albert R."/>
            <person name="Binder M."/>
            <person name="Bloem J."/>
            <person name="Labutti K."/>
            <person name="Salamov A."/>
            <person name="Andreopoulos B."/>
            <person name="Baker S."/>
            <person name="Barry K."/>
            <person name="Bills G."/>
            <person name="Bluhm B."/>
            <person name="Cannon C."/>
            <person name="Castanera R."/>
            <person name="Culley D."/>
            <person name="Daum C."/>
            <person name="Ezra D."/>
            <person name="Gonzalez J."/>
            <person name="Henrissat B."/>
            <person name="Kuo A."/>
            <person name="Liang C."/>
            <person name="Lipzen A."/>
            <person name="Lutzoni F."/>
            <person name="Magnuson J."/>
            <person name="Mondo S."/>
            <person name="Nolan M."/>
            <person name="Ohm R."/>
            <person name="Pangilinan J."/>
            <person name="Park H.-J."/>
            <person name="Ramirez L."/>
            <person name="Alfaro M."/>
            <person name="Sun H."/>
            <person name="Tritt A."/>
            <person name="Yoshinaga Y."/>
            <person name="Zwiers L.-H."/>
            <person name="Turgeon B."/>
            <person name="Goodwin S."/>
            <person name="Spatafora J."/>
            <person name="Crous P."/>
            <person name="Grigoriev I."/>
        </authorList>
    </citation>
    <scope>NUCLEOTIDE SEQUENCE</scope>
    <source>
        <strain evidence="6">ATCC 74209</strain>
    </source>
</reference>
<evidence type="ECO:0000256" key="3">
    <source>
        <dbReference type="PROSITE-ProRule" id="PRU10038"/>
    </source>
</evidence>
<dbReference type="EMBL" id="ML993993">
    <property type="protein sequence ID" value="KAF2201035.1"/>
    <property type="molecule type" value="Genomic_DNA"/>
</dbReference>
<evidence type="ECO:0000259" key="5">
    <source>
        <dbReference type="Pfam" id="PF07859"/>
    </source>
</evidence>